<protein>
    <submittedName>
        <fullName evidence="1">Uncharacterized protein</fullName>
    </submittedName>
</protein>
<dbReference type="STRING" id="199310.c0281"/>
<evidence type="ECO:0000313" key="2">
    <source>
        <dbReference type="Proteomes" id="UP000001410"/>
    </source>
</evidence>
<reference evidence="1 2" key="1">
    <citation type="journal article" date="2002" name="Proc. Natl. Acad. Sci. U.S.A.">
        <title>Extensive mosaic structure revealed by the complete genome sequence of uropathogenic Escherichia coli.</title>
        <authorList>
            <person name="Welch R.A."/>
            <person name="Burland V."/>
            <person name="Plunkett G.III."/>
            <person name="Redford P."/>
            <person name="Roesch P."/>
            <person name="Rasko D."/>
            <person name="Buckles E.L."/>
            <person name="Liou S.R."/>
            <person name="Boutin A."/>
            <person name="Hackett J."/>
            <person name="Stroud D."/>
            <person name="Mayhew G.F."/>
            <person name="Rose D.J."/>
            <person name="Zhou S."/>
            <person name="Schwartz D.C."/>
            <person name="Perna N.T."/>
            <person name="Mobley H.L."/>
            <person name="Donnenberg M.S."/>
            <person name="Blattner F.R."/>
        </authorList>
    </citation>
    <scope>NUCLEOTIDE SEQUENCE [LARGE SCALE GENOMIC DNA]</scope>
    <source>
        <strain evidence="2">CFT073 / ATCC 700928 / UPEC</strain>
    </source>
</reference>
<sequence>MKIKTILYTIILFCEIGITDTYALGGSDIRHCEPTEESVIINPDESPVLIYSFSKHEVYKLMQGDTCTGLVISDKKPKPVHV</sequence>
<dbReference type="AlphaFoldDB" id="A0A0H2V4B9"/>
<proteinExistence type="predicted"/>
<dbReference type="Proteomes" id="UP000001410">
    <property type="component" value="Chromosome"/>
</dbReference>
<dbReference type="KEGG" id="ecc:c0281"/>
<gene>
    <name evidence="1" type="ordered locus">c0281</name>
</gene>
<keyword evidence="2" id="KW-1185">Reference proteome</keyword>
<dbReference type="HOGENOM" id="CLU_2553139_0_0_6"/>
<accession>A0A0H2V4B9</accession>
<dbReference type="EMBL" id="AE014075">
    <property type="protein sequence ID" value="AAN78769.1"/>
    <property type="molecule type" value="Genomic_DNA"/>
</dbReference>
<organism evidence="1 2">
    <name type="scientific">Escherichia coli O6:H1 (strain CFT073 / ATCC 700928 / UPEC)</name>
    <dbReference type="NCBI Taxonomy" id="199310"/>
    <lineage>
        <taxon>Bacteria</taxon>
        <taxon>Pseudomonadati</taxon>
        <taxon>Pseudomonadota</taxon>
        <taxon>Gammaproteobacteria</taxon>
        <taxon>Enterobacterales</taxon>
        <taxon>Enterobacteriaceae</taxon>
        <taxon>Escherichia</taxon>
    </lineage>
</organism>
<evidence type="ECO:0000313" key="1">
    <source>
        <dbReference type="EMBL" id="AAN78769.1"/>
    </source>
</evidence>
<name>A0A0H2V4B9_ECOL6</name>